<dbReference type="InterPro" id="IPR013790">
    <property type="entry name" value="Dwarfin"/>
</dbReference>
<keyword evidence="2" id="KW-0804">Transcription</keyword>
<evidence type="ECO:0000256" key="3">
    <source>
        <dbReference type="SAM" id="MobiDB-lite"/>
    </source>
</evidence>
<name>A0A183BCM9_9TREM</name>
<dbReference type="EMBL" id="UZAN01066754">
    <property type="protein sequence ID" value="VDP94238.1"/>
    <property type="molecule type" value="Genomic_DNA"/>
</dbReference>
<evidence type="ECO:0000259" key="4">
    <source>
        <dbReference type="PROSITE" id="PS51076"/>
    </source>
</evidence>
<gene>
    <name evidence="5" type="ORF">ECPE_LOCUS16964</name>
</gene>
<dbReference type="WBParaSite" id="ECPE_0001700701-mRNA-1">
    <property type="protein sequence ID" value="ECPE_0001700701-mRNA-1"/>
    <property type="gene ID" value="ECPE_0001700701"/>
</dbReference>
<sequence length="386" mass="42604">MSSSDADCITASTVLPDTSLSQFGENRSESHSTTTTTTGRASSTSTSGTEEFATRSKPKKPRSLFPSKFGSRPQTPVASTVTKPWASLSFWEETRHVGQSWFSLTGPVVRVVYDVDDSEDRDFSNPLTGHLKSHSVQTTFRRRRRGISVRGSTGSSTHFIRLSRLVNRSRCASSSSKLNNSSWVQPSHLSQCTACSDRSQPTREKLINNTQGRRFSTSSLNAWSSSTSPTKRSSSWRQCYRLGSQGIVFHVTAAGRVWIDNQTLAANLPLFVSSSFFIRNSTSSLSDWPVYRVPAGCSILVFDQIAYQNARPGAPNNLSKDQPASQDRALPLRDCTQNAPVVHISLGKGWGPTYRRPDLTHCPARLELWINVEHLCKVATSHARST</sequence>
<dbReference type="PANTHER" id="PTHR13703">
    <property type="entry name" value="SMAD"/>
    <property type="match status" value="1"/>
</dbReference>
<dbReference type="GO" id="GO:0140416">
    <property type="term" value="F:transcription regulator inhibitor activity"/>
    <property type="evidence" value="ECO:0007669"/>
    <property type="project" value="TreeGrafter"/>
</dbReference>
<dbReference type="PANTHER" id="PTHR13703:SF54">
    <property type="entry name" value="MOTHERS AGAINST DECAPENTAPLEGIC HOMOLOG"/>
    <property type="match status" value="1"/>
</dbReference>
<dbReference type="GO" id="GO:0009653">
    <property type="term" value="P:anatomical structure morphogenesis"/>
    <property type="evidence" value="ECO:0007669"/>
    <property type="project" value="TreeGrafter"/>
</dbReference>
<dbReference type="GO" id="GO:0006357">
    <property type="term" value="P:regulation of transcription by RNA polymerase II"/>
    <property type="evidence" value="ECO:0007669"/>
    <property type="project" value="TreeGrafter"/>
</dbReference>
<dbReference type="SUPFAM" id="SSF49879">
    <property type="entry name" value="SMAD/FHA domain"/>
    <property type="match status" value="1"/>
</dbReference>
<dbReference type="GO" id="GO:0060395">
    <property type="term" value="P:SMAD protein signal transduction"/>
    <property type="evidence" value="ECO:0007669"/>
    <property type="project" value="TreeGrafter"/>
</dbReference>
<evidence type="ECO:0000256" key="2">
    <source>
        <dbReference type="ARBA" id="ARBA00023163"/>
    </source>
</evidence>
<dbReference type="GO" id="GO:0071144">
    <property type="term" value="C:heteromeric SMAD protein complex"/>
    <property type="evidence" value="ECO:0007669"/>
    <property type="project" value="TreeGrafter"/>
</dbReference>
<dbReference type="Proteomes" id="UP000272942">
    <property type="component" value="Unassembled WGS sequence"/>
</dbReference>
<evidence type="ECO:0000313" key="5">
    <source>
        <dbReference type="EMBL" id="VDP94238.1"/>
    </source>
</evidence>
<feature type="compositionally biased region" description="Low complexity" evidence="3">
    <location>
        <begin position="31"/>
        <end position="51"/>
    </location>
</feature>
<dbReference type="PROSITE" id="PS51076">
    <property type="entry name" value="MH2"/>
    <property type="match status" value="1"/>
</dbReference>
<reference evidence="5 6" key="2">
    <citation type="submission" date="2018-11" db="EMBL/GenBank/DDBJ databases">
        <authorList>
            <consortium name="Pathogen Informatics"/>
        </authorList>
    </citation>
    <scope>NUCLEOTIDE SEQUENCE [LARGE SCALE GENOMIC DNA]</scope>
    <source>
        <strain evidence="5 6">Egypt</strain>
    </source>
</reference>
<dbReference type="InterPro" id="IPR017855">
    <property type="entry name" value="SMAD-like_dom_sf"/>
</dbReference>
<evidence type="ECO:0000256" key="1">
    <source>
        <dbReference type="ARBA" id="ARBA00023015"/>
    </source>
</evidence>
<organism evidence="7">
    <name type="scientific">Echinostoma caproni</name>
    <dbReference type="NCBI Taxonomy" id="27848"/>
    <lineage>
        <taxon>Eukaryota</taxon>
        <taxon>Metazoa</taxon>
        <taxon>Spiralia</taxon>
        <taxon>Lophotrochozoa</taxon>
        <taxon>Platyhelminthes</taxon>
        <taxon>Trematoda</taxon>
        <taxon>Digenea</taxon>
        <taxon>Plagiorchiida</taxon>
        <taxon>Echinostomata</taxon>
        <taxon>Echinostomatoidea</taxon>
        <taxon>Echinostomatidae</taxon>
        <taxon>Echinostoma</taxon>
    </lineage>
</organism>
<evidence type="ECO:0000313" key="6">
    <source>
        <dbReference type="Proteomes" id="UP000272942"/>
    </source>
</evidence>
<feature type="domain" description="MH2" evidence="4">
    <location>
        <begin position="183"/>
        <end position="386"/>
    </location>
</feature>
<reference evidence="7" key="1">
    <citation type="submission" date="2016-06" db="UniProtKB">
        <authorList>
            <consortium name="WormBaseParasite"/>
        </authorList>
    </citation>
    <scope>IDENTIFICATION</scope>
</reference>
<dbReference type="Gene3D" id="2.60.200.10">
    <property type="match status" value="1"/>
</dbReference>
<feature type="region of interest" description="Disordered" evidence="3">
    <location>
        <begin position="19"/>
        <end position="78"/>
    </location>
</feature>
<dbReference type="AlphaFoldDB" id="A0A183BCM9"/>
<dbReference type="InterPro" id="IPR008984">
    <property type="entry name" value="SMAD_FHA_dom_sf"/>
</dbReference>
<dbReference type="Pfam" id="PF03166">
    <property type="entry name" value="MH2"/>
    <property type="match status" value="1"/>
</dbReference>
<keyword evidence="1" id="KW-0805">Transcription regulation</keyword>
<accession>A0A183BCM9</accession>
<protein>
    <submittedName>
        <fullName evidence="7">MH2 domain-containing protein</fullName>
    </submittedName>
</protein>
<evidence type="ECO:0000313" key="7">
    <source>
        <dbReference type="WBParaSite" id="ECPE_0001700701-mRNA-1"/>
    </source>
</evidence>
<dbReference type="GO" id="GO:0070411">
    <property type="term" value="F:I-SMAD binding"/>
    <property type="evidence" value="ECO:0007669"/>
    <property type="project" value="TreeGrafter"/>
</dbReference>
<dbReference type="GO" id="GO:0030154">
    <property type="term" value="P:cell differentiation"/>
    <property type="evidence" value="ECO:0007669"/>
    <property type="project" value="TreeGrafter"/>
</dbReference>
<dbReference type="SMART" id="SM00524">
    <property type="entry name" value="DWB"/>
    <property type="match status" value="1"/>
</dbReference>
<proteinExistence type="predicted"/>
<dbReference type="OrthoDB" id="5946219at2759"/>
<dbReference type="InterPro" id="IPR001132">
    <property type="entry name" value="SMAD_dom_Dwarfin-type"/>
</dbReference>
<keyword evidence="6" id="KW-1185">Reference proteome</keyword>